<dbReference type="AlphaFoldDB" id="A0A840ERM6"/>
<proteinExistence type="predicted"/>
<comment type="caution">
    <text evidence="2">The sequence shown here is derived from an EMBL/GenBank/DDBJ whole genome shotgun (WGS) entry which is preliminary data.</text>
</comment>
<dbReference type="RefSeq" id="WP_183478040.1">
    <property type="nucleotide sequence ID" value="NZ_JACIFO010000008.1"/>
</dbReference>
<feature type="signal peptide" evidence="1">
    <location>
        <begin position="1"/>
        <end position="19"/>
    </location>
</feature>
<evidence type="ECO:0000256" key="1">
    <source>
        <dbReference type="SAM" id="SignalP"/>
    </source>
</evidence>
<keyword evidence="1" id="KW-0732">Signal</keyword>
<sequence length="249" mass="28719">MTRILLLLFTLLSLQTLQAQEKYKNAEGFYNLSGFEVSSGLYLLENKTFFYFSSFGNVDLKLYGTYTISKNNTISLNVSKNLLADFFLFGRNNSKLSSGLSFSYYKPYKQNAENIYLISNTTKTPFPKFTASSKSTTLHIVPKNKKQVKIGYKLAQNKPEASIHIADSINEIKIYHNYYAEMTKQVATTQFKINNDKLTTPSNFSNGKTIQKKELSEAVKQQVNQYIEKDKNQNHILRDNNLYYKLELY</sequence>
<evidence type="ECO:0000313" key="3">
    <source>
        <dbReference type="Proteomes" id="UP000553034"/>
    </source>
</evidence>
<evidence type="ECO:0000313" key="2">
    <source>
        <dbReference type="EMBL" id="MBB4119691.1"/>
    </source>
</evidence>
<keyword evidence="3" id="KW-1185">Reference proteome</keyword>
<protein>
    <submittedName>
        <fullName evidence="2">Uncharacterized protein</fullName>
    </submittedName>
</protein>
<dbReference type="Proteomes" id="UP000553034">
    <property type="component" value="Unassembled WGS sequence"/>
</dbReference>
<feature type="chain" id="PRO_5032920922" evidence="1">
    <location>
        <begin position="20"/>
        <end position="249"/>
    </location>
</feature>
<name>A0A840ERM6_9FLAO</name>
<organism evidence="2 3">
    <name type="scientific">Mesonia hippocampi</name>
    <dbReference type="NCBI Taxonomy" id="1628250"/>
    <lineage>
        <taxon>Bacteria</taxon>
        <taxon>Pseudomonadati</taxon>
        <taxon>Bacteroidota</taxon>
        <taxon>Flavobacteriia</taxon>
        <taxon>Flavobacteriales</taxon>
        <taxon>Flavobacteriaceae</taxon>
        <taxon>Mesonia</taxon>
    </lineage>
</organism>
<reference evidence="2 3" key="1">
    <citation type="submission" date="2020-08" db="EMBL/GenBank/DDBJ databases">
        <title>Genomic Encyclopedia of Type Strains, Phase IV (KMG-IV): sequencing the most valuable type-strain genomes for metagenomic binning, comparative biology and taxonomic classification.</title>
        <authorList>
            <person name="Goeker M."/>
        </authorList>
    </citation>
    <scope>NUCLEOTIDE SEQUENCE [LARGE SCALE GENOMIC DNA]</scope>
    <source>
        <strain evidence="2 3">DSM 29568</strain>
    </source>
</reference>
<dbReference type="EMBL" id="JACIFO010000008">
    <property type="protein sequence ID" value="MBB4119691.1"/>
    <property type="molecule type" value="Genomic_DNA"/>
</dbReference>
<gene>
    <name evidence="2" type="ORF">GGR32_001997</name>
</gene>
<accession>A0A840ERM6</accession>